<evidence type="ECO:0000256" key="3">
    <source>
        <dbReference type="ARBA" id="ARBA00022598"/>
    </source>
</evidence>
<dbReference type="Pfam" id="PF02824">
    <property type="entry name" value="TGS"/>
    <property type="match status" value="1"/>
</dbReference>
<feature type="region of interest" description="Disordered" evidence="10">
    <location>
        <begin position="1"/>
        <end position="48"/>
    </location>
</feature>
<dbReference type="AlphaFoldDB" id="A0A6I9MQF2"/>
<dbReference type="SUPFAM" id="SSF81271">
    <property type="entry name" value="TGS-like"/>
    <property type="match status" value="1"/>
</dbReference>
<dbReference type="GO" id="GO:0006435">
    <property type="term" value="P:threonyl-tRNA aminoacylation"/>
    <property type="evidence" value="ECO:0007669"/>
    <property type="project" value="TreeGrafter"/>
</dbReference>
<accession>A0A6I9MQF2</accession>
<evidence type="ECO:0000256" key="1">
    <source>
        <dbReference type="ARBA" id="ARBA00008226"/>
    </source>
</evidence>
<evidence type="ECO:0000256" key="2">
    <source>
        <dbReference type="ARBA" id="ARBA00013163"/>
    </source>
</evidence>
<proteinExistence type="inferred from homology"/>
<keyword evidence="12" id="KW-1185">Reference proteome</keyword>
<dbReference type="GO" id="GO:0005739">
    <property type="term" value="C:mitochondrion"/>
    <property type="evidence" value="ECO:0007669"/>
    <property type="project" value="TreeGrafter"/>
</dbReference>
<evidence type="ECO:0000256" key="6">
    <source>
        <dbReference type="ARBA" id="ARBA00022917"/>
    </source>
</evidence>
<name>A0A6I9MQF2_9TELE</name>
<dbReference type="FunFam" id="3.10.20.30:FF:000006">
    <property type="entry name" value="Threonine--tRNA ligase, cytoplasmic"/>
    <property type="match status" value="1"/>
</dbReference>
<dbReference type="InterPro" id="IPR012676">
    <property type="entry name" value="TGS-like"/>
</dbReference>
<protein>
    <recommendedName>
        <fullName evidence="2">threonine--tRNA ligase</fullName>
        <ecNumber evidence="2">6.1.1.3</ecNumber>
    </recommendedName>
    <alternativeName>
        <fullName evidence="8">Threonyl-tRNA synthetase</fullName>
    </alternativeName>
</protein>
<sequence>MADQAVVEKMSEMQVDEKKKGGTQGGKDGGKKKPKNAAGQSAGRAELTTAPEYIDERLSLYTKLKAEHDALMAERAAKDSRAIKVTLPDGKVVDAESWKTTPYQVACGISQGLADNTVIAKVNNGVWDLDRPLEEDCSLQLLKFDDEEAQAVSQLHPLADSLLICFFLL</sequence>
<reference evidence="13" key="1">
    <citation type="submission" date="2025-08" db="UniProtKB">
        <authorList>
            <consortium name="RefSeq"/>
        </authorList>
    </citation>
    <scope>IDENTIFICATION</scope>
    <source>
        <tissue evidence="13">Muscle</tissue>
    </source>
</reference>
<dbReference type="PANTHER" id="PTHR11451">
    <property type="entry name" value="THREONINE-TRNA LIGASE"/>
    <property type="match status" value="1"/>
</dbReference>
<dbReference type="InterPro" id="IPR004095">
    <property type="entry name" value="TGS"/>
</dbReference>
<dbReference type="RefSeq" id="XP_010766632.1">
    <property type="nucleotide sequence ID" value="XM_010768330.1"/>
</dbReference>
<dbReference type="CDD" id="cd01667">
    <property type="entry name" value="TGS_ThrRS"/>
    <property type="match status" value="1"/>
</dbReference>
<feature type="compositionally biased region" description="Basic and acidic residues" evidence="10">
    <location>
        <begin position="9"/>
        <end position="20"/>
    </location>
</feature>
<keyword evidence="3" id="KW-0436">Ligase</keyword>
<dbReference type="Proteomes" id="UP000504611">
    <property type="component" value="Unplaced"/>
</dbReference>
<keyword evidence="7" id="KW-0030">Aminoacyl-tRNA synthetase</keyword>
<dbReference type="KEGG" id="ncc:104943007"/>
<evidence type="ECO:0000256" key="7">
    <source>
        <dbReference type="ARBA" id="ARBA00023146"/>
    </source>
</evidence>
<dbReference type="OrthoDB" id="5423599at2759"/>
<feature type="domain" description="TGS" evidence="11">
    <location>
        <begin position="81"/>
        <end position="143"/>
    </location>
</feature>
<organism evidence="12 13">
    <name type="scientific">Notothenia coriiceps</name>
    <name type="common">black rockcod</name>
    <dbReference type="NCBI Taxonomy" id="8208"/>
    <lineage>
        <taxon>Eukaryota</taxon>
        <taxon>Metazoa</taxon>
        <taxon>Chordata</taxon>
        <taxon>Craniata</taxon>
        <taxon>Vertebrata</taxon>
        <taxon>Euteleostomi</taxon>
        <taxon>Actinopterygii</taxon>
        <taxon>Neopterygii</taxon>
        <taxon>Teleostei</taxon>
        <taxon>Neoteleostei</taxon>
        <taxon>Acanthomorphata</taxon>
        <taxon>Eupercaria</taxon>
        <taxon>Perciformes</taxon>
        <taxon>Notothenioidei</taxon>
        <taxon>Nototheniidae</taxon>
        <taxon>Notothenia</taxon>
    </lineage>
</organism>
<comment type="catalytic activity">
    <reaction evidence="9">
        <text>tRNA(Thr) + L-threonine + ATP = L-threonyl-tRNA(Thr) + AMP + diphosphate + H(+)</text>
        <dbReference type="Rhea" id="RHEA:24624"/>
        <dbReference type="Rhea" id="RHEA-COMP:9670"/>
        <dbReference type="Rhea" id="RHEA-COMP:9704"/>
        <dbReference type="ChEBI" id="CHEBI:15378"/>
        <dbReference type="ChEBI" id="CHEBI:30616"/>
        <dbReference type="ChEBI" id="CHEBI:33019"/>
        <dbReference type="ChEBI" id="CHEBI:57926"/>
        <dbReference type="ChEBI" id="CHEBI:78442"/>
        <dbReference type="ChEBI" id="CHEBI:78534"/>
        <dbReference type="ChEBI" id="CHEBI:456215"/>
        <dbReference type="EC" id="6.1.1.3"/>
    </reaction>
</comment>
<dbReference type="GO" id="GO:0004829">
    <property type="term" value="F:threonine-tRNA ligase activity"/>
    <property type="evidence" value="ECO:0007669"/>
    <property type="project" value="UniProtKB-EC"/>
</dbReference>
<gene>
    <name evidence="13" type="primary">LOC104943007</name>
</gene>
<dbReference type="PROSITE" id="PS51880">
    <property type="entry name" value="TGS"/>
    <property type="match status" value="1"/>
</dbReference>
<evidence type="ECO:0000313" key="12">
    <source>
        <dbReference type="Proteomes" id="UP000504611"/>
    </source>
</evidence>
<comment type="similarity">
    <text evidence="1">Belongs to the class-II aminoacyl-tRNA synthetase family.</text>
</comment>
<dbReference type="PANTHER" id="PTHR11451:SF54">
    <property type="entry name" value="THREONINE--TRNA LIGASE"/>
    <property type="match status" value="1"/>
</dbReference>
<evidence type="ECO:0000256" key="8">
    <source>
        <dbReference type="ARBA" id="ARBA00031900"/>
    </source>
</evidence>
<dbReference type="Gene3D" id="3.10.20.30">
    <property type="match status" value="1"/>
</dbReference>
<dbReference type="EC" id="6.1.1.3" evidence="2"/>
<dbReference type="InterPro" id="IPR012675">
    <property type="entry name" value="Beta-grasp_dom_sf"/>
</dbReference>
<evidence type="ECO:0000256" key="4">
    <source>
        <dbReference type="ARBA" id="ARBA00022741"/>
    </source>
</evidence>
<evidence type="ECO:0000256" key="5">
    <source>
        <dbReference type="ARBA" id="ARBA00022840"/>
    </source>
</evidence>
<evidence type="ECO:0000259" key="11">
    <source>
        <dbReference type="PROSITE" id="PS51880"/>
    </source>
</evidence>
<keyword evidence="4" id="KW-0547">Nucleotide-binding</keyword>
<dbReference type="GeneID" id="104943007"/>
<keyword evidence="5" id="KW-0067">ATP-binding</keyword>
<evidence type="ECO:0000256" key="9">
    <source>
        <dbReference type="ARBA" id="ARBA00049515"/>
    </source>
</evidence>
<dbReference type="GO" id="GO:0005524">
    <property type="term" value="F:ATP binding"/>
    <property type="evidence" value="ECO:0007669"/>
    <property type="project" value="UniProtKB-KW"/>
</dbReference>
<keyword evidence="6" id="KW-0648">Protein biosynthesis</keyword>
<evidence type="ECO:0000313" key="13">
    <source>
        <dbReference type="RefSeq" id="XP_010766632.1"/>
    </source>
</evidence>
<evidence type="ECO:0000256" key="10">
    <source>
        <dbReference type="SAM" id="MobiDB-lite"/>
    </source>
</evidence>